<sequence>MTTLETIHPAKPATSNDLKSGTLLQLAPRMAVDREKYLALSAVERQRLECIAIARSSYTAVLISKSAALLHDLWLLPCPDDPVELALPCGSLPRHNRHAPGRCYRKTMVGDVETIDGARVVSIARAVADVARYHGFRHGLIAADSALNMGISPAQLQAEVDGLGRVHNAAAARKAIACASSLSRSPFESLVRALAVELGLDAKPRQRVAPGIEALLIEEAIIVEIGPQAVLSRRSSRTAYLRSLGYRVVQFTPEQLAKDPDTCRRTLHMVAQAHAVKAS</sequence>
<reference evidence="1 2" key="1">
    <citation type="submission" date="2017-09" db="EMBL/GenBank/DDBJ databases">
        <title>Draft Genome Sequence of Corynebacterium accolens AH4003.</title>
        <authorList>
            <person name="Chen Y."/>
            <person name="Oosthuysen W.F."/>
            <person name="Kelley S."/>
            <person name="Horswill A."/>
        </authorList>
    </citation>
    <scope>NUCLEOTIDE SEQUENCE [LARGE SCALE GENOMIC DNA]</scope>
    <source>
        <strain evidence="1 2">AH4003</strain>
    </source>
</reference>
<gene>
    <name evidence="1" type="ORF">COM45_07795</name>
</gene>
<evidence type="ECO:0000313" key="1">
    <source>
        <dbReference type="EMBL" id="PCC82710.1"/>
    </source>
</evidence>
<proteinExistence type="predicted"/>
<name>A0A2A4AK99_9CORY</name>
<dbReference type="Proteomes" id="UP000218690">
    <property type="component" value="Unassembled WGS sequence"/>
</dbReference>
<protein>
    <recommendedName>
        <fullName evidence="3">DUF559 domain-containing protein</fullName>
    </recommendedName>
</protein>
<dbReference type="AlphaFoldDB" id="A0A2A4AK99"/>
<accession>A0A2A4AK99</accession>
<comment type="caution">
    <text evidence="1">The sequence shown here is derived from an EMBL/GenBank/DDBJ whole genome shotgun (WGS) entry which is preliminary data.</text>
</comment>
<organism evidence="1 2">
    <name type="scientific">Corynebacterium accolens</name>
    <dbReference type="NCBI Taxonomy" id="38284"/>
    <lineage>
        <taxon>Bacteria</taxon>
        <taxon>Bacillati</taxon>
        <taxon>Actinomycetota</taxon>
        <taxon>Actinomycetes</taxon>
        <taxon>Mycobacteriales</taxon>
        <taxon>Corynebacteriaceae</taxon>
        <taxon>Corynebacterium</taxon>
    </lineage>
</organism>
<dbReference type="EMBL" id="NWBP01000023">
    <property type="protein sequence ID" value="PCC82710.1"/>
    <property type="molecule type" value="Genomic_DNA"/>
</dbReference>
<evidence type="ECO:0000313" key="2">
    <source>
        <dbReference type="Proteomes" id="UP000218690"/>
    </source>
</evidence>
<evidence type="ECO:0008006" key="3">
    <source>
        <dbReference type="Google" id="ProtNLM"/>
    </source>
</evidence>